<accession>A0A419VY89</accession>
<keyword evidence="1" id="KW-0812">Transmembrane</keyword>
<gene>
    <name evidence="2" type="ORF">BC643_3347</name>
</gene>
<dbReference type="RefSeq" id="WP_120274385.1">
    <property type="nucleotide sequence ID" value="NZ_RAPN01000002.1"/>
</dbReference>
<keyword evidence="1" id="KW-1133">Transmembrane helix</keyword>
<feature type="transmembrane region" description="Helical" evidence="1">
    <location>
        <begin position="6"/>
        <end position="27"/>
    </location>
</feature>
<dbReference type="Proteomes" id="UP000283387">
    <property type="component" value="Unassembled WGS sequence"/>
</dbReference>
<dbReference type="AlphaFoldDB" id="A0A419VY89"/>
<reference evidence="2 3" key="1">
    <citation type="submission" date="2018-09" db="EMBL/GenBank/DDBJ databases">
        <title>Genomic Encyclopedia of Archaeal and Bacterial Type Strains, Phase II (KMG-II): from individual species to whole genera.</title>
        <authorList>
            <person name="Goeker M."/>
        </authorList>
    </citation>
    <scope>NUCLEOTIDE SEQUENCE [LARGE SCALE GENOMIC DNA]</scope>
    <source>
        <strain evidence="2 3">DSM 27148</strain>
    </source>
</reference>
<dbReference type="EMBL" id="RAPN01000002">
    <property type="protein sequence ID" value="RKD88203.1"/>
    <property type="molecule type" value="Genomic_DNA"/>
</dbReference>
<evidence type="ECO:0000313" key="3">
    <source>
        <dbReference type="Proteomes" id="UP000283387"/>
    </source>
</evidence>
<evidence type="ECO:0000313" key="2">
    <source>
        <dbReference type="EMBL" id="RKD88203.1"/>
    </source>
</evidence>
<proteinExistence type="predicted"/>
<sequence>MFFVGLAGSIIPYILLMGVMLVFTFGANAEVMEKLSPEKAEANVLKVEMNAATTTNIDPVNFHFSAYNSFEKFAKEKTDDQSALILECSPEKPEINAFKVFSEIQPHYRSNFCTRYFGLSPPFMV</sequence>
<organism evidence="2 3">
    <name type="scientific">Mangrovibacterium diazotrophicum</name>
    <dbReference type="NCBI Taxonomy" id="1261403"/>
    <lineage>
        <taxon>Bacteria</taxon>
        <taxon>Pseudomonadati</taxon>
        <taxon>Bacteroidota</taxon>
        <taxon>Bacteroidia</taxon>
        <taxon>Marinilabiliales</taxon>
        <taxon>Prolixibacteraceae</taxon>
        <taxon>Mangrovibacterium</taxon>
    </lineage>
</organism>
<evidence type="ECO:0000256" key="1">
    <source>
        <dbReference type="SAM" id="Phobius"/>
    </source>
</evidence>
<name>A0A419VY89_9BACT</name>
<protein>
    <submittedName>
        <fullName evidence="2">Uncharacterized protein</fullName>
    </submittedName>
</protein>
<keyword evidence="3" id="KW-1185">Reference proteome</keyword>
<dbReference type="OrthoDB" id="1123457at2"/>
<keyword evidence="1" id="KW-0472">Membrane</keyword>
<comment type="caution">
    <text evidence="2">The sequence shown here is derived from an EMBL/GenBank/DDBJ whole genome shotgun (WGS) entry which is preliminary data.</text>
</comment>